<dbReference type="AlphaFoldDB" id="A0A9D4FT46"/>
<sequence length="52" mass="5768">MAKMIQTKQSNSTDVIQSSEVFPPHYKAYRNERGALGGGVFVPVLVTEERAE</sequence>
<comment type="caution">
    <text evidence="1">The sequence shown here is derived from an EMBL/GenBank/DDBJ whole genome shotgun (WGS) entry which is preliminary data.</text>
</comment>
<name>A0A9D4FT46_DREPO</name>
<reference evidence="1" key="1">
    <citation type="journal article" date="2019" name="bioRxiv">
        <title>The Genome of the Zebra Mussel, Dreissena polymorpha: A Resource for Invasive Species Research.</title>
        <authorList>
            <person name="McCartney M.A."/>
            <person name="Auch B."/>
            <person name="Kono T."/>
            <person name="Mallez S."/>
            <person name="Zhang Y."/>
            <person name="Obille A."/>
            <person name="Becker A."/>
            <person name="Abrahante J.E."/>
            <person name="Garbe J."/>
            <person name="Badalamenti J.P."/>
            <person name="Herman A."/>
            <person name="Mangelson H."/>
            <person name="Liachko I."/>
            <person name="Sullivan S."/>
            <person name="Sone E.D."/>
            <person name="Koren S."/>
            <person name="Silverstein K.A.T."/>
            <person name="Beckman K.B."/>
            <person name="Gohl D.M."/>
        </authorList>
    </citation>
    <scope>NUCLEOTIDE SEQUENCE</scope>
    <source>
        <strain evidence="1">Duluth1</strain>
        <tissue evidence="1">Whole animal</tissue>
    </source>
</reference>
<dbReference type="Proteomes" id="UP000828390">
    <property type="component" value="Unassembled WGS sequence"/>
</dbReference>
<keyword evidence="2" id="KW-1185">Reference proteome</keyword>
<reference evidence="1" key="2">
    <citation type="submission" date="2020-11" db="EMBL/GenBank/DDBJ databases">
        <authorList>
            <person name="McCartney M.A."/>
            <person name="Auch B."/>
            <person name="Kono T."/>
            <person name="Mallez S."/>
            <person name="Becker A."/>
            <person name="Gohl D.M."/>
            <person name="Silverstein K.A.T."/>
            <person name="Koren S."/>
            <person name="Bechman K.B."/>
            <person name="Herman A."/>
            <person name="Abrahante J.E."/>
            <person name="Garbe J."/>
        </authorList>
    </citation>
    <scope>NUCLEOTIDE SEQUENCE</scope>
    <source>
        <strain evidence="1">Duluth1</strain>
        <tissue evidence="1">Whole animal</tissue>
    </source>
</reference>
<gene>
    <name evidence="1" type="ORF">DPMN_133217</name>
</gene>
<protein>
    <submittedName>
        <fullName evidence="1">Uncharacterized protein</fullName>
    </submittedName>
</protein>
<organism evidence="1 2">
    <name type="scientific">Dreissena polymorpha</name>
    <name type="common">Zebra mussel</name>
    <name type="synonym">Mytilus polymorpha</name>
    <dbReference type="NCBI Taxonomy" id="45954"/>
    <lineage>
        <taxon>Eukaryota</taxon>
        <taxon>Metazoa</taxon>
        <taxon>Spiralia</taxon>
        <taxon>Lophotrochozoa</taxon>
        <taxon>Mollusca</taxon>
        <taxon>Bivalvia</taxon>
        <taxon>Autobranchia</taxon>
        <taxon>Heteroconchia</taxon>
        <taxon>Euheterodonta</taxon>
        <taxon>Imparidentia</taxon>
        <taxon>Neoheterodontei</taxon>
        <taxon>Myida</taxon>
        <taxon>Dreissenoidea</taxon>
        <taxon>Dreissenidae</taxon>
        <taxon>Dreissena</taxon>
    </lineage>
</organism>
<accession>A0A9D4FT46</accession>
<evidence type="ECO:0000313" key="1">
    <source>
        <dbReference type="EMBL" id="KAH3804924.1"/>
    </source>
</evidence>
<evidence type="ECO:0000313" key="2">
    <source>
        <dbReference type="Proteomes" id="UP000828390"/>
    </source>
</evidence>
<dbReference type="EMBL" id="JAIWYP010000006">
    <property type="protein sequence ID" value="KAH3804924.1"/>
    <property type="molecule type" value="Genomic_DNA"/>
</dbReference>
<proteinExistence type="predicted"/>